<keyword evidence="2" id="KW-0812">Transmembrane</keyword>
<feature type="region of interest" description="Disordered" evidence="1">
    <location>
        <begin position="203"/>
        <end position="241"/>
    </location>
</feature>
<feature type="transmembrane region" description="Helical" evidence="2">
    <location>
        <begin position="146"/>
        <end position="163"/>
    </location>
</feature>
<evidence type="ECO:0000256" key="1">
    <source>
        <dbReference type="SAM" id="MobiDB-lite"/>
    </source>
</evidence>
<dbReference type="PANTHER" id="PTHR45856">
    <property type="entry name" value="ALPHA/BETA-HYDROLASES SUPERFAMILY PROTEIN"/>
    <property type="match status" value="1"/>
</dbReference>
<evidence type="ECO:0000313" key="5">
    <source>
        <dbReference type="Proteomes" id="UP001491310"/>
    </source>
</evidence>
<feature type="domain" description="Fungal lipase-type" evidence="3">
    <location>
        <begin position="300"/>
        <end position="408"/>
    </location>
</feature>
<dbReference type="InterPro" id="IPR002921">
    <property type="entry name" value="Fungal_lipase-type"/>
</dbReference>
<protein>
    <recommendedName>
        <fullName evidence="3">Fungal lipase-type domain-containing protein</fullName>
    </recommendedName>
</protein>
<dbReference type="CDD" id="cd00519">
    <property type="entry name" value="Lipase_3"/>
    <property type="match status" value="1"/>
</dbReference>
<feature type="region of interest" description="Disordered" evidence="1">
    <location>
        <begin position="501"/>
        <end position="526"/>
    </location>
</feature>
<dbReference type="InterPro" id="IPR029058">
    <property type="entry name" value="AB_hydrolase_fold"/>
</dbReference>
<name>A0ABR2YJB2_9CHLO</name>
<evidence type="ECO:0000259" key="3">
    <source>
        <dbReference type="Pfam" id="PF01764"/>
    </source>
</evidence>
<dbReference type="InterPro" id="IPR051218">
    <property type="entry name" value="Sec_MonoDiacylglyc_Lipase"/>
</dbReference>
<feature type="transmembrane region" description="Helical" evidence="2">
    <location>
        <begin position="169"/>
        <end position="193"/>
    </location>
</feature>
<dbReference type="EMBL" id="JALJOT010000010">
    <property type="protein sequence ID" value="KAK9906504.1"/>
    <property type="molecule type" value="Genomic_DNA"/>
</dbReference>
<organism evidence="4 5">
    <name type="scientific">Coccomyxa subellipsoidea</name>
    <dbReference type="NCBI Taxonomy" id="248742"/>
    <lineage>
        <taxon>Eukaryota</taxon>
        <taxon>Viridiplantae</taxon>
        <taxon>Chlorophyta</taxon>
        <taxon>core chlorophytes</taxon>
        <taxon>Trebouxiophyceae</taxon>
        <taxon>Trebouxiophyceae incertae sedis</taxon>
        <taxon>Coccomyxaceae</taxon>
        <taxon>Coccomyxa</taxon>
    </lineage>
</organism>
<keyword evidence="2" id="KW-1133">Transmembrane helix</keyword>
<dbReference type="PANTHER" id="PTHR45856:SF24">
    <property type="entry name" value="FUNGAL LIPASE-LIKE DOMAIN-CONTAINING PROTEIN"/>
    <property type="match status" value="1"/>
</dbReference>
<accession>A0ABR2YJB2</accession>
<proteinExistence type="predicted"/>
<feature type="compositionally biased region" description="Basic and acidic residues" evidence="1">
    <location>
        <begin position="232"/>
        <end position="241"/>
    </location>
</feature>
<dbReference type="SUPFAM" id="SSF53474">
    <property type="entry name" value="alpha/beta-Hydrolases"/>
    <property type="match status" value="1"/>
</dbReference>
<reference evidence="4 5" key="1">
    <citation type="journal article" date="2024" name="Nat. Commun.">
        <title>Phylogenomics reveals the evolutionary origins of lichenization in chlorophyte algae.</title>
        <authorList>
            <person name="Puginier C."/>
            <person name="Libourel C."/>
            <person name="Otte J."/>
            <person name="Skaloud P."/>
            <person name="Haon M."/>
            <person name="Grisel S."/>
            <person name="Petersen M."/>
            <person name="Berrin J.G."/>
            <person name="Delaux P.M."/>
            <person name="Dal Grande F."/>
            <person name="Keller J."/>
        </authorList>
    </citation>
    <scope>NUCLEOTIDE SEQUENCE [LARGE SCALE GENOMIC DNA]</scope>
    <source>
        <strain evidence="4 5">SAG 216-7</strain>
    </source>
</reference>
<gene>
    <name evidence="4" type="ORF">WJX75_003030</name>
</gene>
<dbReference type="Pfam" id="PF01764">
    <property type="entry name" value="Lipase_3"/>
    <property type="match status" value="1"/>
</dbReference>
<keyword evidence="2" id="KW-0472">Membrane</keyword>
<evidence type="ECO:0000256" key="2">
    <source>
        <dbReference type="SAM" id="Phobius"/>
    </source>
</evidence>
<evidence type="ECO:0000313" key="4">
    <source>
        <dbReference type="EMBL" id="KAK9906504.1"/>
    </source>
</evidence>
<comment type="caution">
    <text evidence="4">The sequence shown here is derived from an EMBL/GenBank/DDBJ whole genome shotgun (WGS) entry which is preliminary data.</text>
</comment>
<dbReference type="Gene3D" id="3.40.50.1820">
    <property type="entry name" value="alpha/beta hydrolase"/>
    <property type="match status" value="1"/>
</dbReference>
<sequence length="526" mass="58813">MPHNSTGRPFLGPLPHLECLEKWQALGSEKEATLNVTFWLTPHVHVLYKPCAWFDEIINASGFLQWTMWNTLFLTITVSAHNSNPWLHKGVPVAIKPDPLILDAPLWYHAPKLLIWCILQGTIIGEAVRLGVLASEYFLYRRQGKWIMNFMVLSLLIAWYTNWSKCSGYFTTWLGVFPLEVVVTGALVANSLFMFPMPASKAHPGPDEAKSSQQADTGPHDIEQGGCYSPKSQKDKDVEAAEPTREKLLTMALSFYDLRHTHIIHEEDPDTKVLIAWNDGTIVAWRADHMPRRGHMWLGRRPLVHKGFWRSWTAHGVGDRVIKFLAQLLADSKLAPADWRVYITGHSLGGALATLAAYDIQTAFGFKDLQVYTYGAPRTGNHAFAREYEDLVPETWHVVNDADMIPRFGKFVRLYKRPGARVIVDRKGSIVVRPTALELHLRPTGRSLKAHYLKSYQGALAGVLRSQFSPLKAFVGGRSGALTLADNSHVVGTSLETVHMPHGPDGDHDLVTGSRQDSARSMHAGG</sequence>
<keyword evidence="5" id="KW-1185">Reference proteome</keyword>
<dbReference type="Proteomes" id="UP001491310">
    <property type="component" value="Unassembled WGS sequence"/>
</dbReference>